<proteinExistence type="predicted"/>
<accession>A0A1I8BAE8</accession>
<keyword evidence="1" id="KW-1185">Reference proteome</keyword>
<dbReference type="Proteomes" id="UP000095281">
    <property type="component" value="Unplaced"/>
</dbReference>
<organism evidence="1 2">
    <name type="scientific">Meloidogyne hapla</name>
    <name type="common">Root-knot nematode worm</name>
    <dbReference type="NCBI Taxonomy" id="6305"/>
    <lineage>
        <taxon>Eukaryota</taxon>
        <taxon>Metazoa</taxon>
        <taxon>Ecdysozoa</taxon>
        <taxon>Nematoda</taxon>
        <taxon>Chromadorea</taxon>
        <taxon>Rhabditida</taxon>
        <taxon>Tylenchina</taxon>
        <taxon>Tylenchomorpha</taxon>
        <taxon>Tylenchoidea</taxon>
        <taxon>Meloidogynidae</taxon>
        <taxon>Meloidogyninae</taxon>
        <taxon>Meloidogyne</taxon>
    </lineage>
</organism>
<sequence length="88" mass="10179">MINSQRLHSSDAHPVLVHPLIQKSKVIEHLDKEVKSSTRSFKFAEFKQKCCGKFGGLRLRLKSFWSGFSPFCGRDICIKQVFRQINNL</sequence>
<reference evidence="2" key="1">
    <citation type="submission" date="2016-11" db="UniProtKB">
        <authorList>
            <consortium name="WormBaseParasite"/>
        </authorList>
    </citation>
    <scope>IDENTIFICATION</scope>
</reference>
<name>A0A1I8BAE8_MELHA</name>
<protein>
    <submittedName>
        <fullName evidence="2">Uncharacterized protein</fullName>
    </submittedName>
</protein>
<dbReference type="WBParaSite" id="MhA1_Contig168.frz3.gene38">
    <property type="protein sequence ID" value="MhA1_Contig168.frz3.gene38"/>
    <property type="gene ID" value="MhA1_Contig168.frz3.gene38"/>
</dbReference>
<evidence type="ECO:0000313" key="2">
    <source>
        <dbReference type="WBParaSite" id="MhA1_Contig168.frz3.gene38"/>
    </source>
</evidence>
<dbReference type="AlphaFoldDB" id="A0A1I8BAE8"/>
<evidence type="ECO:0000313" key="1">
    <source>
        <dbReference type="Proteomes" id="UP000095281"/>
    </source>
</evidence>